<keyword evidence="2" id="KW-1185">Reference proteome</keyword>
<evidence type="ECO:0000313" key="2">
    <source>
        <dbReference type="Proteomes" id="UP000466442"/>
    </source>
</evidence>
<sequence>MQLQLFQHYFSCQAESCKTDSVFGGVSVHSQYTGHEGPSYDQGHPAEPEWPLRVVHRQRELLFSVPWELDHWRSPDLRCSQPALQDDDSGP</sequence>
<name>A0A8S9WW50_APOLU</name>
<reference evidence="1" key="1">
    <citation type="journal article" date="2021" name="Mol. Ecol. Resour.">
        <title>Apolygus lucorum genome provides insights into omnivorousness and mesophyll feeding.</title>
        <authorList>
            <person name="Liu Y."/>
            <person name="Liu H."/>
            <person name="Wang H."/>
            <person name="Huang T."/>
            <person name="Liu B."/>
            <person name="Yang B."/>
            <person name="Yin L."/>
            <person name="Li B."/>
            <person name="Zhang Y."/>
            <person name="Zhang S."/>
            <person name="Jiang F."/>
            <person name="Zhang X."/>
            <person name="Ren Y."/>
            <person name="Wang B."/>
            <person name="Wang S."/>
            <person name="Lu Y."/>
            <person name="Wu K."/>
            <person name="Fan W."/>
            <person name="Wang G."/>
        </authorList>
    </citation>
    <scope>NUCLEOTIDE SEQUENCE</scope>
    <source>
        <strain evidence="1">12Hb</strain>
    </source>
</reference>
<dbReference type="EMBL" id="WIXP02000013">
    <property type="protein sequence ID" value="KAF6200454.1"/>
    <property type="molecule type" value="Genomic_DNA"/>
</dbReference>
<protein>
    <submittedName>
        <fullName evidence="1">Uncharacterized protein</fullName>
    </submittedName>
</protein>
<dbReference type="AlphaFoldDB" id="A0A8S9WW50"/>
<evidence type="ECO:0000313" key="1">
    <source>
        <dbReference type="EMBL" id="KAF6200454.1"/>
    </source>
</evidence>
<proteinExistence type="predicted"/>
<dbReference type="Proteomes" id="UP000466442">
    <property type="component" value="Unassembled WGS sequence"/>
</dbReference>
<organism evidence="1 2">
    <name type="scientific">Apolygus lucorum</name>
    <name type="common">Small green plant bug</name>
    <name type="synonym">Lygocoris lucorum</name>
    <dbReference type="NCBI Taxonomy" id="248454"/>
    <lineage>
        <taxon>Eukaryota</taxon>
        <taxon>Metazoa</taxon>
        <taxon>Ecdysozoa</taxon>
        <taxon>Arthropoda</taxon>
        <taxon>Hexapoda</taxon>
        <taxon>Insecta</taxon>
        <taxon>Pterygota</taxon>
        <taxon>Neoptera</taxon>
        <taxon>Paraneoptera</taxon>
        <taxon>Hemiptera</taxon>
        <taxon>Heteroptera</taxon>
        <taxon>Panheteroptera</taxon>
        <taxon>Cimicomorpha</taxon>
        <taxon>Miridae</taxon>
        <taxon>Mirini</taxon>
        <taxon>Apolygus</taxon>
    </lineage>
</organism>
<accession>A0A8S9WW50</accession>
<gene>
    <name evidence="1" type="ORF">GE061_004897</name>
</gene>
<comment type="caution">
    <text evidence="1">The sequence shown here is derived from an EMBL/GenBank/DDBJ whole genome shotgun (WGS) entry which is preliminary data.</text>
</comment>